<dbReference type="Proteomes" id="UP000694863">
    <property type="component" value="Unplaced"/>
</dbReference>
<dbReference type="InterPro" id="IPR011989">
    <property type="entry name" value="ARM-like"/>
</dbReference>
<keyword evidence="1" id="KW-1185">Reference proteome</keyword>
<sequence length="602" mass="69396">MVYENSHVLEVTKSMYKYPWLDHRDRAKEHRRATAIVHLPLSCYQMPKEEYPPSPEVWRQHQSRLHAVPYCYSQKPEIYSHWHTFYDPKRERESPKILFRKMQDQERGLREMPEFQKLHVPLTKLLPNSQVGSRPSRSTLSALKCQRLKELTQSLKSPREEEQLYAAQALGCLGISDKVIMEALWAVAKTGAEKVKFEACRTLALLGCLNKYVIQVLMHQLKGQNEDLRMETLLGLRIALNNWVAVPKDKRTPVGDEGKLVCLLQMLMRRLPTDAALEAALSLGFLRPCNTEVQEFLLRCLGQGPKTQRMKALTMLVRKLRVHSAEVIRAILEQLCSSSVLEHRMEATKMLRMIGLEKIQAQGLQRLTFDLLRKKIYNEPFLAMRQTVAETAEQLKMKPMMMNLVEEQLKSQSVAARQEAVISLGVLGVRSPRVYHLLLDMLDAEKSQELRDHLKKTLILLASSNPWIRKRLKNKVLFVHEEPPTTVKPEPTRFRTEPESPEELNIQDFQLVQLRPFFIAQSSTKMDQQTELTAHGRSDPHFTISPDAVPSRFSKAVKDLLQANGPCEPQLRRQPRKLVKTSKQITSACRTFTDKAIHTLFP</sequence>
<proteinExistence type="predicted"/>
<name>A0ABM0ITN5_ECHTE</name>
<dbReference type="PANTHER" id="PTHR38323">
    <property type="entry name" value="PROTEIN HEATR9"/>
    <property type="match status" value="1"/>
</dbReference>
<reference evidence="2" key="1">
    <citation type="submission" date="2025-08" db="UniProtKB">
        <authorList>
            <consortium name="RefSeq"/>
        </authorList>
    </citation>
    <scope>IDENTIFICATION</scope>
</reference>
<evidence type="ECO:0000313" key="2">
    <source>
        <dbReference type="RefSeq" id="XP_004707413.3"/>
    </source>
</evidence>
<dbReference type="Gene3D" id="1.25.10.10">
    <property type="entry name" value="Leucine-rich Repeat Variant"/>
    <property type="match status" value="2"/>
</dbReference>
<evidence type="ECO:0000313" key="1">
    <source>
        <dbReference type="Proteomes" id="UP000694863"/>
    </source>
</evidence>
<dbReference type="GeneID" id="101639425"/>
<dbReference type="RefSeq" id="XP_004707413.3">
    <property type="nucleotide sequence ID" value="XM_004707356.3"/>
</dbReference>
<accession>A0ABM0ITN5</accession>
<organism evidence="1 2">
    <name type="scientific">Echinops telfairi</name>
    <name type="common">Lesser hedgehog tenrec</name>
    <dbReference type="NCBI Taxonomy" id="9371"/>
    <lineage>
        <taxon>Eukaryota</taxon>
        <taxon>Metazoa</taxon>
        <taxon>Chordata</taxon>
        <taxon>Craniata</taxon>
        <taxon>Vertebrata</taxon>
        <taxon>Euteleostomi</taxon>
        <taxon>Mammalia</taxon>
        <taxon>Eutheria</taxon>
        <taxon>Afrotheria</taxon>
        <taxon>Tenrecidae</taxon>
        <taxon>Tenrecinae</taxon>
        <taxon>Echinops</taxon>
    </lineage>
</organism>
<protein>
    <submittedName>
        <fullName evidence="2">LOW QUALITY PROTEIN: protein HEATR9</fullName>
    </submittedName>
</protein>
<gene>
    <name evidence="2" type="primary">HEATR9</name>
</gene>
<dbReference type="PANTHER" id="PTHR38323:SF1">
    <property type="entry name" value="PROTEIN HEATR9"/>
    <property type="match status" value="1"/>
</dbReference>
<dbReference type="InterPro" id="IPR016024">
    <property type="entry name" value="ARM-type_fold"/>
</dbReference>
<dbReference type="InterPro" id="IPR052873">
    <property type="entry name" value="HEATR9"/>
</dbReference>
<dbReference type="SUPFAM" id="SSF48371">
    <property type="entry name" value="ARM repeat"/>
    <property type="match status" value="1"/>
</dbReference>